<evidence type="ECO:0000256" key="2">
    <source>
        <dbReference type="ARBA" id="ARBA00022692"/>
    </source>
</evidence>
<dbReference type="AlphaFoldDB" id="A0A6N6N6Q4"/>
<sequence length="155" mass="16409">MDETGMGNGGRAMKILNMVPRIVVGLLLMYASTEKLMNPDAFAVSVANYDLLPTALVGPVALWLPWLEMLTGILLVAGRFTMGAATTAATLMMVFSAAVGISYLRGLDINCGCFSLNPESVADMRLVLLRDLGLLALCVIALTRAVSEQKKAASA</sequence>
<feature type="transmembrane region" description="Helical" evidence="5">
    <location>
        <begin position="12"/>
        <end position="31"/>
    </location>
</feature>
<dbReference type="EMBL" id="WAIE01000001">
    <property type="protein sequence ID" value="KAB1443431.1"/>
    <property type="molecule type" value="Genomic_DNA"/>
</dbReference>
<evidence type="ECO:0000313" key="8">
    <source>
        <dbReference type="Proteomes" id="UP000438699"/>
    </source>
</evidence>
<feature type="transmembrane region" description="Helical" evidence="5">
    <location>
        <begin position="51"/>
        <end position="77"/>
    </location>
</feature>
<keyword evidence="8" id="KW-1185">Reference proteome</keyword>
<accession>A0A6N6N6Q4</accession>
<comment type="subcellular location">
    <subcellularLocation>
        <location evidence="1">Membrane</location>
        <topology evidence="1">Multi-pass membrane protein</topology>
    </subcellularLocation>
</comment>
<protein>
    <submittedName>
        <fullName evidence="7">DoxX family membrane protein</fullName>
    </submittedName>
</protein>
<evidence type="ECO:0000256" key="5">
    <source>
        <dbReference type="SAM" id="Phobius"/>
    </source>
</evidence>
<proteinExistence type="predicted"/>
<reference evidence="7 8" key="1">
    <citation type="journal article" date="2017" name="Int. J. Syst. Evol. Microbiol.">
        <title>Desulfovibrio senegalensis sp. nov., a mesophilic sulfate reducer isolated from marine sediment.</title>
        <authorList>
            <person name="Thioye A."/>
            <person name="Gam Z.B.A."/>
            <person name="Mbengue M."/>
            <person name="Cayol J.L."/>
            <person name="Joseph-Bartoli M."/>
            <person name="Toure-Kane C."/>
            <person name="Labat M."/>
        </authorList>
    </citation>
    <scope>NUCLEOTIDE SEQUENCE [LARGE SCALE GENOMIC DNA]</scope>
    <source>
        <strain evidence="7 8">DSM 101509</strain>
    </source>
</reference>
<keyword evidence="2 5" id="KW-0812">Transmembrane</keyword>
<gene>
    <name evidence="7" type="ORF">F8A88_04040</name>
</gene>
<evidence type="ECO:0000259" key="6">
    <source>
        <dbReference type="Pfam" id="PF07291"/>
    </source>
</evidence>
<name>A0A6N6N6Q4_9BACT</name>
<evidence type="ECO:0000256" key="4">
    <source>
        <dbReference type="ARBA" id="ARBA00023136"/>
    </source>
</evidence>
<organism evidence="7 8">
    <name type="scientific">Pseudodesulfovibrio senegalensis</name>
    <dbReference type="NCBI Taxonomy" id="1721087"/>
    <lineage>
        <taxon>Bacteria</taxon>
        <taxon>Pseudomonadati</taxon>
        <taxon>Thermodesulfobacteriota</taxon>
        <taxon>Desulfovibrionia</taxon>
        <taxon>Desulfovibrionales</taxon>
        <taxon>Desulfovibrionaceae</taxon>
    </lineage>
</organism>
<dbReference type="InterPro" id="IPR009908">
    <property type="entry name" value="Methylamine_util_MauE"/>
</dbReference>
<dbReference type="Proteomes" id="UP000438699">
    <property type="component" value="Unassembled WGS sequence"/>
</dbReference>
<comment type="caution">
    <text evidence="7">The sequence shown here is derived from an EMBL/GenBank/DDBJ whole genome shotgun (WGS) entry which is preliminary data.</text>
</comment>
<evidence type="ECO:0000313" key="7">
    <source>
        <dbReference type="EMBL" id="KAB1443431.1"/>
    </source>
</evidence>
<dbReference type="Pfam" id="PF07291">
    <property type="entry name" value="MauE"/>
    <property type="match status" value="1"/>
</dbReference>
<evidence type="ECO:0000256" key="3">
    <source>
        <dbReference type="ARBA" id="ARBA00022989"/>
    </source>
</evidence>
<feature type="transmembrane region" description="Helical" evidence="5">
    <location>
        <begin position="84"/>
        <end position="104"/>
    </location>
</feature>
<dbReference type="UniPathway" id="UPA00895"/>
<feature type="domain" description="Methylamine utilisation protein MauE" evidence="6">
    <location>
        <begin position="13"/>
        <end position="143"/>
    </location>
</feature>
<dbReference type="GO" id="GO:0016020">
    <property type="term" value="C:membrane"/>
    <property type="evidence" value="ECO:0007669"/>
    <property type="project" value="UniProtKB-SubCell"/>
</dbReference>
<dbReference type="GO" id="GO:0030416">
    <property type="term" value="P:methylamine metabolic process"/>
    <property type="evidence" value="ECO:0007669"/>
    <property type="project" value="InterPro"/>
</dbReference>
<keyword evidence="3 5" id="KW-1133">Transmembrane helix</keyword>
<keyword evidence="4 5" id="KW-0472">Membrane</keyword>
<evidence type="ECO:0000256" key="1">
    <source>
        <dbReference type="ARBA" id="ARBA00004141"/>
    </source>
</evidence>